<dbReference type="AlphaFoldDB" id="A0A834WEU4"/>
<feature type="region of interest" description="Disordered" evidence="1">
    <location>
        <begin position="1"/>
        <end position="24"/>
    </location>
</feature>
<reference evidence="2" key="1">
    <citation type="submission" date="2020-09" db="EMBL/GenBank/DDBJ databases">
        <title>Genome-Enabled Discovery of Anthraquinone Biosynthesis in Senna tora.</title>
        <authorList>
            <person name="Kang S.-H."/>
            <person name="Pandey R.P."/>
            <person name="Lee C.-M."/>
            <person name="Sim J.-S."/>
            <person name="Jeong J.-T."/>
            <person name="Choi B.-S."/>
            <person name="Jung M."/>
            <person name="Ginzburg D."/>
            <person name="Zhao K."/>
            <person name="Won S.Y."/>
            <person name="Oh T.-J."/>
            <person name="Yu Y."/>
            <person name="Kim N.-H."/>
            <person name="Lee O.R."/>
            <person name="Lee T.-H."/>
            <person name="Bashyal P."/>
            <person name="Kim T.-S."/>
            <person name="Lee W.-H."/>
            <person name="Kawkins C."/>
            <person name="Kim C.-K."/>
            <person name="Kim J.S."/>
            <person name="Ahn B.O."/>
            <person name="Rhee S.Y."/>
            <person name="Sohng J.K."/>
        </authorList>
    </citation>
    <scope>NUCLEOTIDE SEQUENCE</scope>
    <source>
        <tissue evidence="2">Leaf</tissue>
    </source>
</reference>
<dbReference type="Proteomes" id="UP000634136">
    <property type="component" value="Unassembled WGS sequence"/>
</dbReference>
<sequence length="24" mass="2695">MALKNEQEEDTITSGEFVINNKLA</sequence>
<dbReference type="EMBL" id="JAAIUW010000009">
    <property type="protein sequence ID" value="KAF7816741.1"/>
    <property type="molecule type" value="Genomic_DNA"/>
</dbReference>
<accession>A0A834WEU4</accession>
<name>A0A834WEU4_9FABA</name>
<protein>
    <submittedName>
        <fullName evidence="2">Uncharacterized protein</fullName>
    </submittedName>
</protein>
<organism evidence="2 3">
    <name type="scientific">Senna tora</name>
    <dbReference type="NCBI Taxonomy" id="362788"/>
    <lineage>
        <taxon>Eukaryota</taxon>
        <taxon>Viridiplantae</taxon>
        <taxon>Streptophyta</taxon>
        <taxon>Embryophyta</taxon>
        <taxon>Tracheophyta</taxon>
        <taxon>Spermatophyta</taxon>
        <taxon>Magnoliopsida</taxon>
        <taxon>eudicotyledons</taxon>
        <taxon>Gunneridae</taxon>
        <taxon>Pentapetalae</taxon>
        <taxon>rosids</taxon>
        <taxon>fabids</taxon>
        <taxon>Fabales</taxon>
        <taxon>Fabaceae</taxon>
        <taxon>Caesalpinioideae</taxon>
        <taxon>Cassia clade</taxon>
        <taxon>Senna</taxon>
    </lineage>
</organism>
<evidence type="ECO:0000256" key="1">
    <source>
        <dbReference type="SAM" id="MobiDB-lite"/>
    </source>
</evidence>
<proteinExistence type="predicted"/>
<keyword evidence="3" id="KW-1185">Reference proteome</keyword>
<gene>
    <name evidence="2" type="ORF">G2W53_030710</name>
</gene>
<comment type="caution">
    <text evidence="2">The sequence shown here is derived from an EMBL/GenBank/DDBJ whole genome shotgun (WGS) entry which is preliminary data.</text>
</comment>
<evidence type="ECO:0000313" key="2">
    <source>
        <dbReference type="EMBL" id="KAF7816741.1"/>
    </source>
</evidence>
<evidence type="ECO:0000313" key="3">
    <source>
        <dbReference type="Proteomes" id="UP000634136"/>
    </source>
</evidence>